<keyword evidence="1" id="KW-0732">Signal</keyword>
<dbReference type="Proteomes" id="UP000008694">
    <property type="component" value="Unassembled WGS sequence"/>
</dbReference>
<dbReference type="Gramene" id="Al_scaffold_0001_3637">
    <property type="protein sequence ID" value="Al_scaffold_0001_3637"/>
    <property type="gene ID" value="Al_scaffold_0001_3637"/>
</dbReference>
<evidence type="ECO:0000313" key="2">
    <source>
        <dbReference type="EMBL" id="EFH70125.1"/>
    </source>
</evidence>
<sequence length="87" mass="10152">MSILSDLLILLSTILQIMVVKKSTTWMVDRDTNRDDDGVVVISTMMEWRTEEAHMKVWHKEKIECGPRKCQNGQEEVVIDQHTDHLD</sequence>
<gene>
    <name evidence="2" type="ORF">ARALYDRAFT_681314</name>
</gene>
<protein>
    <submittedName>
        <fullName evidence="2">Predicted protein</fullName>
    </submittedName>
</protein>
<organism evidence="3">
    <name type="scientific">Arabidopsis lyrata subsp. lyrata</name>
    <name type="common">Lyre-leaved rock-cress</name>
    <dbReference type="NCBI Taxonomy" id="81972"/>
    <lineage>
        <taxon>Eukaryota</taxon>
        <taxon>Viridiplantae</taxon>
        <taxon>Streptophyta</taxon>
        <taxon>Embryophyta</taxon>
        <taxon>Tracheophyta</taxon>
        <taxon>Spermatophyta</taxon>
        <taxon>Magnoliopsida</taxon>
        <taxon>eudicotyledons</taxon>
        <taxon>Gunneridae</taxon>
        <taxon>Pentapetalae</taxon>
        <taxon>rosids</taxon>
        <taxon>malvids</taxon>
        <taxon>Brassicales</taxon>
        <taxon>Brassicaceae</taxon>
        <taxon>Camelineae</taxon>
        <taxon>Arabidopsis</taxon>
    </lineage>
</organism>
<accession>D7KL60</accession>
<dbReference type="EMBL" id="GL348713">
    <property type="protein sequence ID" value="EFH70125.1"/>
    <property type="molecule type" value="Genomic_DNA"/>
</dbReference>
<evidence type="ECO:0000313" key="3">
    <source>
        <dbReference type="Proteomes" id="UP000008694"/>
    </source>
</evidence>
<feature type="signal peptide" evidence="1">
    <location>
        <begin position="1"/>
        <end position="22"/>
    </location>
</feature>
<dbReference type="HOGENOM" id="CLU_2486384_0_0_1"/>
<name>D7KL60_ARALL</name>
<feature type="chain" id="PRO_5003100750" evidence="1">
    <location>
        <begin position="23"/>
        <end position="87"/>
    </location>
</feature>
<keyword evidence="3" id="KW-1185">Reference proteome</keyword>
<reference evidence="3" key="1">
    <citation type="journal article" date="2011" name="Nat. Genet.">
        <title>The Arabidopsis lyrata genome sequence and the basis of rapid genome size change.</title>
        <authorList>
            <person name="Hu T.T."/>
            <person name="Pattyn P."/>
            <person name="Bakker E.G."/>
            <person name="Cao J."/>
            <person name="Cheng J.-F."/>
            <person name="Clark R.M."/>
            <person name="Fahlgren N."/>
            <person name="Fawcett J.A."/>
            <person name="Grimwood J."/>
            <person name="Gundlach H."/>
            <person name="Haberer G."/>
            <person name="Hollister J.D."/>
            <person name="Ossowski S."/>
            <person name="Ottilar R.P."/>
            <person name="Salamov A.A."/>
            <person name="Schneeberger K."/>
            <person name="Spannagl M."/>
            <person name="Wang X."/>
            <person name="Yang L."/>
            <person name="Nasrallah M.E."/>
            <person name="Bergelson J."/>
            <person name="Carrington J.C."/>
            <person name="Gaut B.S."/>
            <person name="Schmutz J."/>
            <person name="Mayer K.F.X."/>
            <person name="Van de Peer Y."/>
            <person name="Grigoriev I.V."/>
            <person name="Nordborg M."/>
            <person name="Weigel D."/>
            <person name="Guo Y.-L."/>
        </authorList>
    </citation>
    <scope>NUCLEOTIDE SEQUENCE [LARGE SCALE GENOMIC DNA]</scope>
    <source>
        <strain evidence="3">cv. MN47</strain>
    </source>
</reference>
<proteinExistence type="predicted"/>
<evidence type="ECO:0000256" key="1">
    <source>
        <dbReference type="SAM" id="SignalP"/>
    </source>
</evidence>
<dbReference type="AlphaFoldDB" id="D7KL60"/>